<reference evidence="1 2" key="1">
    <citation type="submission" date="2006-03" db="EMBL/GenBank/DDBJ databases">
        <authorList>
            <person name="Pinhassi J."/>
            <person name="Pedros-Alio C."/>
            <person name="Ferriera S."/>
            <person name="Johnson J."/>
            <person name="Kravitz S."/>
            <person name="Halpern A."/>
            <person name="Remington K."/>
            <person name="Beeson K."/>
            <person name="Tran B."/>
            <person name="Rogers Y.-H."/>
            <person name="Friedman R."/>
            <person name="Venter J.C."/>
        </authorList>
    </citation>
    <scope>NUCLEOTIDE SEQUENCE [LARGE SCALE GENOMIC DNA]</scope>
    <source>
        <strain evidence="1 2">RED65</strain>
    </source>
</reference>
<proteinExistence type="predicted"/>
<evidence type="ECO:0000313" key="2">
    <source>
        <dbReference type="Proteomes" id="UP000004263"/>
    </source>
</evidence>
<dbReference type="AlphaFoldDB" id="Q1N1Y4"/>
<protein>
    <recommendedName>
        <fullName evidence="3">Acetoacetate decarboxylase</fullName>
    </recommendedName>
</protein>
<dbReference type="PANTHER" id="PTHR40518">
    <property type="entry name" value="ACETOACETATE DECARBOXYLASE"/>
    <property type="match status" value="1"/>
</dbReference>
<accession>Q1N1Y4</accession>
<evidence type="ECO:0008006" key="3">
    <source>
        <dbReference type="Google" id="ProtNLM"/>
    </source>
</evidence>
<dbReference type="STRING" id="207949.RED65_03955"/>
<comment type="caution">
    <text evidence="1">The sequence shown here is derived from an EMBL/GenBank/DDBJ whole genome shotgun (WGS) entry which is preliminary data.</text>
</comment>
<dbReference type="OrthoDB" id="323772at2"/>
<organism evidence="1 2">
    <name type="scientific">Bermanella marisrubri</name>
    <dbReference type="NCBI Taxonomy" id="207949"/>
    <lineage>
        <taxon>Bacteria</taxon>
        <taxon>Pseudomonadati</taxon>
        <taxon>Pseudomonadota</taxon>
        <taxon>Gammaproteobacteria</taxon>
        <taxon>Oceanospirillales</taxon>
        <taxon>Oceanospirillaceae</taxon>
        <taxon>Bermanella</taxon>
    </lineage>
</organism>
<sequence length="231" mass="26088">MEDAMTSIAPAPWSLEGSGYILLCRFSEEFIKNHAHMDPRLLRAFNGGLGTLMLVDYQQSNVGPYQELLLIPGRLRLDRRGYFHIPQIYVSSQDSIDNGRKNWGIPKRLATFKMEQKAGYEEIIVTSQEGSKGRFQFKPKGPRVPFTTALLPKAFKRLIQFDDADRCLLTQISGSGKMQWLKVQDINIEASLMAPVSKQHVLAAIKVPDFKLCFPTAEELDKQQLALSVTD</sequence>
<dbReference type="GO" id="GO:0016829">
    <property type="term" value="F:lyase activity"/>
    <property type="evidence" value="ECO:0007669"/>
    <property type="project" value="InterPro"/>
</dbReference>
<dbReference type="SUPFAM" id="SSF160104">
    <property type="entry name" value="Acetoacetate decarboxylase-like"/>
    <property type="match status" value="1"/>
</dbReference>
<dbReference type="HOGENOM" id="CLU_104578_0_0_6"/>
<dbReference type="InterPro" id="IPR023375">
    <property type="entry name" value="ADC_dom_sf"/>
</dbReference>
<evidence type="ECO:0000313" key="1">
    <source>
        <dbReference type="EMBL" id="EAT12147.1"/>
    </source>
</evidence>
<dbReference type="Gene3D" id="2.40.400.10">
    <property type="entry name" value="Acetoacetate decarboxylase-like"/>
    <property type="match status" value="1"/>
</dbReference>
<dbReference type="PANTHER" id="PTHR40518:SF1">
    <property type="entry name" value="ACETOACETATE DECARBOXYLASE"/>
    <property type="match status" value="1"/>
</dbReference>
<name>Q1N1Y4_9GAMM</name>
<dbReference type="Proteomes" id="UP000004263">
    <property type="component" value="Unassembled WGS sequence"/>
</dbReference>
<dbReference type="InterPro" id="IPR010451">
    <property type="entry name" value="Acetoacetate_decarboxylase"/>
</dbReference>
<dbReference type="EMBL" id="AAQH01000009">
    <property type="protein sequence ID" value="EAT12147.1"/>
    <property type="molecule type" value="Genomic_DNA"/>
</dbReference>
<keyword evidence="2" id="KW-1185">Reference proteome</keyword>
<gene>
    <name evidence="1" type="ORF">RED65_03955</name>
</gene>
<dbReference type="Pfam" id="PF06314">
    <property type="entry name" value="ADC"/>
    <property type="match status" value="1"/>
</dbReference>